<gene>
    <name evidence="4" type="ORF">ACA1_287680</name>
</gene>
<dbReference type="GO" id="GO:0007023">
    <property type="term" value="P:post-chaperonin tubulin folding pathway"/>
    <property type="evidence" value="ECO:0007669"/>
    <property type="project" value="InterPro"/>
</dbReference>
<dbReference type="AlphaFoldDB" id="L8HK69"/>
<dbReference type="Pfam" id="PF07986">
    <property type="entry name" value="TBCC"/>
    <property type="match status" value="1"/>
</dbReference>
<keyword evidence="5" id="KW-1185">Reference proteome</keyword>
<dbReference type="OMA" id="MEDSEHI"/>
<evidence type="ECO:0000256" key="2">
    <source>
        <dbReference type="ARBA" id="ARBA00023186"/>
    </source>
</evidence>
<dbReference type="GO" id="GO:0007021">
    <property type="term" value="P:tubulin complex assembly"/>
    <property type="evidence" value="ECO:0007669"/>
    <property type="project" value="TreeGrafter"/>
</dbReference>
<dbReference type="InterPro" id="IPR016098">
    <property type="entry name" value="CAP/MinC_C"/>
</dbReference>
<dbReference type="KEGG" id="acan:ACA1_287680"/>
<dbReference type="PANTHER" id="PTHR15139">
    <property type="entry name" value="TUBULIN FOLDING COFACTOR C"/>
    <property type="match status" value="1"/>
</dbReference>
<dbReference type="GO" id="GO:0005737">
    <property type="term" value="C:cytoplasm"/>
    <property type="evidence" value="ECO:0007669"/>
    <property type="project" value="TreeGrafter"/>
</dbReference>
<dbReference type="STRING" id="1257118.L8HK69"/>
<accession>L8HK69</accession>
<dbReference type="InterPro" id="IPR012945">
    <property type="entry name" value="Tubulin-bd_cofactor_C_dom"/>
</dbReference>
<dbReference type="InterPro" id="IPR006599">
    <property type="entry name" value="CARP_motif"/>
</dbReference>
<keyword evidence="2" id="KW-0143">Chaperone</keyword>
<organism evidence="4 5">
    <name type="scientific">Acanthamoeba castellanii (strain ATCC 30010 / Neff)</name>
    <dbReference type="NCBI Taxonomy" id="1257118"/>
    <lineage>
        <taxon>Eukaryota</taxon>
        <taxon>Amoebozoa</taxon>
        <taxon>Discosea</taxon>
        <taxon>Longamoebia</taxon>
        <taxon>Centramoebida</taxon>
        <taxon>Acanthamoebidae</taxon>
        <taxon>Acanthamoeba</taxon>
    </lineage>
</organism>
<dbReference type="PANTHER" id="PTHR15139:SF0">
    <property type="entry name" value="TUBULIN-SPECIFIC CHAPERONE C"/>
    <property type="match status" value="1"/>
</dbReference>
<dbReference type="InterPro" id="IPR017901">
    <property type="entry name" value="C-CAP_CF_C-like"/>
</dbReference>
<dbReference type="GeneID" id="14926110"/>
<protein>
    <submittedName>
        <fullName evidence="4">Tubulin folding cofactor C, putative</fullName>
    </submittedName>
</protein>
<evidence type="ECO:0000256" key="1">
    <source>
        <dbReference type="ARBA" id="ARBA00008848"/>
    </source>
</evidence>
<dbReference type="Gene3D" id="2.160.20.70">
    <property type="match status" value="1"/>
</dbReference>
<comment type="similarity">
    <text evidence="1">Belongs to the TBCC family.</text>
</comment>
<evidence type="ECO:0000313" key="4">
    <source>
        <dbReference type="EMBL" id="ELR25068.1"/>
    </source>
</evidence>
<name>L8HK69_ACACF</name>
<proteinExistence type="inferred from homology"/>
<feature type="domain" description="C-CAP/cofactor C-like" evidence="3">
    <location>
        <begin position="1"/>
        <end position="120"/>
    </location>
</feature>
<dbReference type="PROSITE" id="PS51329">
    <property type="entry name" value="C_CAP_COFACTOR_C"/>
    <property type="match status" value="1"/>
</dbReference>
<dbReference type="Proteomes" id="UP000011083">
    <property type="component" value="Unassembled WGS sequence"/>
</dbReference>
<evidence type="ECO:0000259" key="3">
    <source>
        <dbReference type="PROSITE" id="PS51329"/>
    </source>
</evidence>
<dbReference type="VEuPathDB" id="AmoebaDB:ACA1_287680"/>
<dbReference type="OrthoDB" id="10266694at2759"/>
<dbReference type="EMBL" id="KB007805">
    <property type="protein sequence ID" value="ELR25068.1"/>
    <property type="molecule type" value="Genomic_DNA"/>
</dbReference>
<dbReference type="SMART" id="SM00673">
    <property type="entry name" value="CARP"/>
    <property type="match status" value="2"/>
</dbReference>
<dbReference type="RefSeq" id="XP_004367823.1">
    <property type="nucleotide sequence ID" value="XM_004367766.1"/>
</dbReference>
<sequence>MADFSLSNLTDCTVYICAPLRAIRMYNLKSCSVFVGPVAGSALLYDCQGCSFSIASQQLRVHNTTDSDFYLLARSKPIIENCDRVRFAPYNFSYAQLEEQLEESLDVPTNFWNSVEDFNWPRIGEVSPYWSILPEEERRATVTPPSRPSPAV</sequence>
<dbReference type="InterPro" id="IPR027684">
    <property type="entry name" value="TBCC"/>
</dbReference>
<reference evidence="4 5" key="1">
    <citation type="journal article" date="2013" name="Genome Biol.">
        <title>Genome of Acanthamoeba castellanii highlights extensive lateral gene transfer and early evolution of tyrosine kinase signaling.</title>
        <authorList>
            <person name="Clarke M."/>
            <person name="Lohan A.J."/>
            <person name="Liu B."/>
            <person name="Lagkouvardos I."/>
            <person name="Roy S."/>
            <person name="Zafar N."/>
            <person name="Bertelli C."/>
            <person name="Schilde C."/>
            <person name="Kianianmomeni A."/>
            <person name="Burglin T.R."/>
            <person name="Frech C."/>
            <person name="Turcotte B."/>
            <person name="Kopec K.O."/>
            <person name="Synnott J.M."/>
            <person name="Choo C."/>
            <person name="Paponov I."/>
            <person name="Finkler A."/>
            <person name="Soon Heng Tan C."/>
            <person name="Hutchins A.P."/>
            <person name="Weinmeier T."/>
            <person name="Rattei T."/>
            <person name="Chu J.S."/>
            <person name="Gimenez G."/>
            <person name="Irimia M."/>
            <person name="Rigden D.J."/>
            <person name="Fitzpatrick D.A."/>
            <person name="Lorenzo-Morales J."/>
            <person name="Bateman A."/>
            <person name="Chiu C.H."/>
            <person name="Tang P."/>
            <person name="Hegemann P."/>
            <person name="Fromm H."/>
            <person name="Raoult D."/>
            <person name="Greub G."/>
            <person name="Miranda-Saavedra D."/>
            <person name="Chen N."/>
            <person name="Nash P."/>
            <person name="Ginger M.L."/>
            <person name="Horn M."/>
            <person name="Schaap P."/>
            <person name="Caler L."/>
            <person name="Loftus B."/>
        </authorList>
    </citation>
    <scope>NUCLEOTIDE SEQUENCE [LARGE SCALE GENOMIC DNA]</scope>
    <source>
        <strain evidence="4 5">Neff</strain>
    </source>
</reference>
<evidence type="ECO:0000313" key="5">
    <source>
        <dbReference type="Proteomes" id="UP000011083"/>
    </source>
</evidence>